<evidence type="ECO:0000256" key="1">
    <source>
        <dbReference type="ARBA" id="ARBA00007261"/>
    </source>
</evidence>
<dbReference type="PANTHER" id="PTHR11851:SF49">
    <property type="entry name" value="MITOCHONDRIAL-PROCESSING PEPTIDASE SUBUNIT ALPHA"/>
    <property type="match status" value="1"/>
</dbReference>
<name>A0A6G8F3B3_9PROT</name>
<keyword evidence="2" id="KW-0645">Protease</keyword>
<gene>
    <name evidence="4" type="ORF">PlAlph_5740</name>
</gene>
<reference evidence="4" key="1">
    <citation type="journal article" date="2020" name="J. ISSAAS">
        <title>Lactobacilli and other gastrointestinal microbiota of Peromyscus leucopus, reservoir host for agents of Lyme disease and other zoonoses in North America.</title>
        <authorList>
            <person name="Milovic A."/>
            <person name="Bassam K."/>
            <person name="Shao H."/>
            <person name="Chatzistamou I."/>
            <person name="Tufts D.M."/>
            <person name="Diuk-Wasser M."/>
            <person name="Barbour A.G."/>
        </authorList>
    </citation>
    <scope>NUCLEOTIDE SEQUENCE</scope>
    <source>
        <strain evidence="4">LL90</strain>
    </source>
</reference>
<dbReference type="GO" id="GO:0008237">
    <property type="term" value="F:metallopeptidase activity"/>
    <property type="evidence" value="ECO:0007669"/>
    <property type="project" value="UniProtKB-KW"/>
</dbReference>
<dbReference type="InterPro" id="IPR011249">
    <property type="entry name" value="Metalloenz_LuxS/M16"/>
</dbReference>
<keyword evidence="2" id="KW-0378">Hydrolase</keyword>
<accession>A0A6G8F3B3</accession>
<dbReference type="Gene3D" id="3.30.830.10">
    <property type="entry name" value="Metalloenzyme, LuxS/M16 peptidase-like"/>
    <property type="match status" value="2"/>
</dbReference>
<organism evidence="4">
    <name type="scientific">uncultured Alphaproteobacteria bacterium</name>
    <dbReference type="NCBI Taxonomy" id="91750"/>
    <lineage>
        <taxon>Bacteria</taxon>
        <taxon>Pseudomonadati</taxon>
        <taxon>Pseudomonadota</taxon>
        <taxon>Alphaproteobacteria</taxon>
        <taxon>environmental samples</taxon>
    </lineage>
</organism>
<dbReference type="AlphaFoldDB" id="A0A6G8F3B3"/>
<dbReference type="SUPFAM" id="SSF63411">
    <property type="entry name" value="LuxS/MPP-like metallohydrolase"/>
    <property type="match status" value="2"/>
</dbReference>
<comment type="similarity">
    <text evidence="1">Belongs to the peptidase M16 family.</text>
</comment>
<dbReference type="PANTHER" id="PTHR11851">
    <property type="entry name" value="METALLOPROTEASE"/>
    <property type="match status" value="1"/>
</dbReference>
<dbReference type="Pfam" id="PF05193">
    <property type="entry name" value="Peptidase_M16_C"/>
    <property type="match status" value="1"/>
</dbReference>
<dbReference type="GO" id="GO:0046872">
    <property type="term" value="F:metal ion binding"/>
    <property type="evidence" value="ECO:0007669"/>
    <property type="project" value="InterPro"/>
</dbReference>
<feature type="domain" description="Peptidase M16 C-terminal" evidence="3">
    <location>
        <begin position="152"/>
        <end position="310"/>
    </location>
</feature>
<dbReference type="EMBL" id="MN990732">
    <property type="protein sequence ID" value="QIM10682.1"/>
    <property type="molecule type" value="Genomic_DNA"/>
</dbReference>
<dbReference type="InterPro" id="IPR007863">
    <property type="entry name" value="Peptidase_M16_C"/>
</dbReference>
<sequence>MGQKTFKLDNGLTVMVSRYSSHGQASVSLTVNVGHVNEPKLGLAALFEKVLMEQAAGMQAVYGGTITTYFTGGASYDLELLMRKLSNLIMAPHFNSELIKLKANDIIEHTRDLAPLPKRQMKLLYKHTAFGDAKKVWNADVYIDAVSSYGVADLKEFAEKYMTAKNMVVAISGDVSIEQVQALAEKYFAEVPAGRRHKVQNDIYTGGFNRISSPGGYRQVMLGWDVSNLSNAAEANVMMSMLSGRLERAFIGKDVDIEVKIAGYYGMRTLRISVTSHNEEEVNEFTDIICANVHRLRTTLASDRRMETSRNRAMTEKLFTFSQPQDSAVEIAWQLLGRGIMYDINERINATWQVSARDVQEIAESIFSRPLTYVVYAKKPYYTYQEVVGKL</sequence>
<evidence type="ECO:0000313" key="4">
    <source>
        <dbReference type="EMBL" id="QIM10682.1"/>
    </source>
</evidence>
<proteinExistence type="inferred from homology"/>
<evidence type="ECO:0000259" key="3">
    <source>
        <dbReference type="Pfam" id="PF05193"/>
    </source>
</evidence>
<protein>
    <recommendedName>
        <fullName evidence="3">Peptidase M16 C-terminal domain-containing protein</fullName>
    </recommendedName>
</protein>
<dbReference type="InterPro" id="IPR050361">
    <property type="entry name" value="MPP/UQCRC_Complex"/>
</dbReference>
<keyword evidence="2" id="KW-0482">Metalloprotease</keyword>
<evidence type="ECO:0000256" key="2">
    <source>
        <dbReference type="ARBA" id="ARBA00023049"/>
    </source>
</evidence>